<evidence type="ECO:0000313" key="4">
    <source>
        <dbReference type="Proteomes" id="UP000502136"/>
    </source>
</evidence>
<feature type="chain" id="PRO_5038863709" description="Lipoprotein" evidence="2">
    <location>
        <begin position="24"/>
        <end position="172"/>
    </location>
</feature>
<evidence type="ECO:0000256" key="1">
    <source>
        <dbReference type="SAM" id="MobiDB-lite"/>
    </source>
</evidence>
<dbReference type="EMBL" id="CP051428">
    <property type="protein sequence ID" value="QJC53648.1"/>
    <property type="molecule type" value="Genomic_DNA"/>
</dbReference>
<keyword evidence="2" id="KW-0732">Signal</keyword>
<feature type="signal peptide" evidence="2">
    <location>
        <begin position="1"/>
        <end position="23"/>
    </location>
</feature>
<dbReference type="AlphaFoldDB" id="A0A6H2H2T6"/>
<dbReference type="RefSeq" id="WP_168909184.1">
    <property type="nucleotide sequence ID" value="NZ_CP051428.1"/>
</dbReference>
<gene>
    <name evidence="3" type="ORF">HGI30_20355</name>
</gene>
<name>A0A6H2H2T6_9BACL</name>
<keyword evidence="4" id="KW-1185">Reference proteome</keyword>
<evidence type="ECO:0000256" key="2">
    <source>
        <dbReference type="SAM" id="SignalP"/>
    </source>
</evidence>
<protein>
    <recommendedName>
        <fullName evidence="5">Lipoprotein</fullName>
    </recommendedName>
</protein>
<reference evidence="3 4" key="1">
    <citation type="submission" date="2020-04" db="EMBL/GenBank/DDBJ databases">
        <title>Novel Paenibacillus strain UniB2 isolated from commercial digestive syrup.</title>
        <authorList>
            <person name="Thorat V."/>
            <person name="Kirdat K."/>
            <person name="Tiwarekar B."/>
            <person name="Yadav A."/>
        </authorList>
    </citation>
    <scope>NUCLEOTIDE SEQUENCE [LARGE SCALE GENOMIC DNA]</scope>
    <source>
        <strain evidence="3 4">UniB2</strain>
    </source>
</reference>
<evidence type="ECO:0008006" key="5">
    <source>
        <dbReference type="Google" id="ProtNLM"/>
    </source>
</evidence>
<organism evidence="3 4">
    <name type="scientific">Paenibacillus albicereus</name>
    <dbReference type="NCBI Taxonomy" id="2726185"/>
    <lineage>
        <taxon>Bacteria</taxon>
        <taxon>Bacillati</taxon>
        <taxon>Bacillota</taxon>
        <taxon>Bacilli</taxon>
        <taxon>Bacillales</taxon>
        <taxon>Paenibacillaceae</taxon>
        <taxon>Paenibacillus</taxon>
    </lineage>
</organism>
<evidence type="ECO:0000313" key="3">
    <source>
        <dbReference type="EMBL" id="QJC53648.1"/>
    </source>
</evidence>
<proteinExistence type="predicted"/>
<dbReference type="KEGG" id="palr:HGI30_20355"/>
<feature type="region of interest" description="Disordered" evidence="1">
    <location>
        <begin position="28"/>
        <end position="66"/>
    </location>
</feature>
<accession>A0A6H2H2T6</accession>
<dbReference type="Proteomes" id="UP000502136">
    <property type="component" value="Chromosome"/>
</dbReference>
<sequence length="172" mass="19164">MKKRSWLLLATCGSVLAGGITLAGMKQNPAEANSSTLPERATEANQAYEAQKKIANAPGATTEEEQKLKELATKAADLDSALNPKSDLEEFQEVFTGYKDLHLIHSSHYEDKKDSTDPAVQKVLHSLKEKGELIARFEKLQQAKSLTGESLLSRFLDETDQLNRELYPERFK</sequence>